<proteinExistence type="predicted"/>
<sequence length="213" mass="23019">MLRLWIVVVLAIGLVTVLAACGQPPNVDAGRESGSAEPSPCPAGQTRLQVDRRAHPDERAIASELGVPVGEVQRHSALSEHAGRLAVALNRNERETYGSLEIVDEPDLGIVVYFTEDGEETVRPYVRCTPLAGFVEVRTVEASIAELEAAQDEAYRIVTEELGIRADSGINIQKNRVEVYVNDEGRLEKAMSEAGVEMPKHVAVVEAGLARPS</sequence>
<reference evidence="2" key="1">
    <citation type="submission" date="2020-02" db="EMBL/GenBank/DDBJ databases">
        <authorList>
            <person name="Meier V. D."/>
        </authorList>
    </citation>
    <scope>NUCLEOTIDE SEQUENCE</scope>
    <source>
        <strain evidence="2">AVDCRST_MAG01</strain>
    </source>
</reference>
<name>A0A6J4PJ00_9ACTN</name>
<feature type="signal peptide" evidence="1">
    <location>
        <begin position="1"/>
        <end position="19"/>
    </location>
</feature>
<dbReference type="EMBL" id="CADCUW010000276">
    <property type="protein sequence ID" value="CAA9414848.1"/>
    <property type="molecule type" value="Genomic_DNA"/>
</dbReference>
<gene>
    <name evidence="2" type="ORF">AVDCRST_MAG01-01-1842</name>
</gene>
<feature type="chain" id="PRO_5038918503" evidence="1">
    <location>
        <begin position="20"/>
        <end position="213"/>
    </location>
</feature>
<protein>
    <submittedName>
        <fullName evidence="2">Uncharacterized protein</fullName>
    </submittedName>
</protein>
<accession>A0A6J4PJ00</accession>
<organism evidence="2">
    <name type="scientific">uncultured Rubrobacteraceae bacterium</name>
    <dbReference type="NCBI Taxonomy" id="349277"/>
    <lineage>
        <taxon>Bacteria</taxon>
        <taxon>Bacillati</taxon>
        <taxon>Actinomycetota</taxon>
        <taxon>Rubrobacteria</taxon>
        <taxon>Rubrobacterales</taxon>
        <taxon>Rubrobacteraceae</taxon>
        <taxon>environmental samples</taxon>
    </lineage>
</organism>
<dbReference type="AlphaFoldDB" id="A0A6J4PJ00"/>
<evidence type="ECO:0000256" key="1">
    <source>
        <dbReference type="SAM" id="SignalP"/>
    </source>
</evidence>
<dbReference type="PROSITE" id="PS51257">
    <property type="entry name" value="PROKAR_LIPOPROTEIN"/>
    <property type="match status" value="1"/>
</dbReference>
<keyword evidence="1" id="KW-0732">Signal</keyword>
<evidence type="ECO:0000313" key="2">
    <source>
        <dbReference type="EMBL" id="CAA9414848.1"/>
    </source>
</evidence>